<dbReference type="InterPro" id="IPR016152">
    <property type="entry name" value="PTrfase/Anion_transptr"/>
</dbReference>
<evidence type="ECO:0000313" key="3">
    <source>
        <dbReference type="Proteomes" id="UP000263833"/>
    </source>
</evidence>
<protein>
    <submittedName>
        <fullName evidence="2">PTS lactose transporter subunit IIC</fullName>
    </submittedName>
</protein>
<dbReference type="Proteomes" id="UP000263833">
    <property type="component" value="Unassembled WGS sequence"/>
</dbReference>
<evidence type="ECO:0000259" key="1">
    <source>
        <dbReference type="PROSITE" id="PS51094"/>
    </source>
</evidence>
<dbReference type="AlphaFoldDB" id="A0A371B4Q3"/>
<keyword evidence="3" id="KW-1185">Reference proteome</keyword>
<feature type="domain" description="PTS EIIA type-2" evidence="1">
    <location>
        <begin position="6"/>
        <end position="149"/>
    </location>
</feature>
<dbReference type="Gene3D" id="3.40.930.10">
    <property type="entry name" value="Mannitol-specific EII, Chain A"/>
    <property type="match status" value="1"/>
</dbReference>
<organism evidence="2 3">
    <name type="scientific">Sphingorhabdus pulchriflava</name>
    <dbReference type="NCBI Taxonomy" id="2292257"/>
    <lineage>
        <taxon>Bacteria</taxon>
        <taxon>Pseudomonadati</taxon>
        <taxon>Pseudomonadota</taxon>
        <taxon>Alphaproteobacteria</taxon>
        <taxon>Sphingomonadales</taxon>
        <taxon>Sphingomonadaceae</taxon>
        <taxon>Sphingorhabdus</taxon>
    </lineage>
</organism>
<accession>A0A371B4Q3</accession>
<dbReference type="Pfam" id="PF00359">
    <property type="entry name" value="PTS_EIIA_2"/>
    <property type="match status" value="1"/>
</dbReference>
<name>A0A371B4Q3_9SPHN</name>
<reference evidence="3" key="1">
    <citation type="submission" date="2018-08" db="EMBL/GenBank/DDBJ databases">
        <authorList>
            <person name="Kim S.-J."/>
            <person name="Jung G.-Y."/>
        </authorList>
    </citation>
    <scope>NUCLEOTIDE SEQUENCE [LARGE SCALE GENOMIC DNA]</scope>
    <source>
        <strain evidence="3">GY_G</strain>
    </source>
</reference>
<sequence>MIRISSRLVDGAVVADVECADKNSLMETLARIAAKNYGIDSAVALEGLQERERLGPTGFGGGTAIPHCKVDGLDSPAGVFVRLARPVEYGAIDDQPVDLAFALFSPVNDGAAHLKALAEVSRMFRDEASCNQLRGASDGSALFALLSPIEERDAA</sequence>
<comment type="caution">
    <text evidence="2">The sequence shown here is derived from an EMBL/GenBank/DDBJ whole genome shotgun (WGS) entry which is preliminary data.</text>
</comment>
<dbReference type="OrthoDB" id="95460at2"/>
<dbReference type="EMBL" id="QRGP01000002">
    <property type="protein sequence ID" value="RDV02514.1"/>
    <property type="molecule type" value="Genomic_DNA"/>
</dbReference>
<proteinExistence type="predicted"/>
<dbReference type="CDD" id="cd00211">
    <property type="entry name" value="PTS_IIA_fru"/>
    <property type="match status" value="1"/>
</dbReference>
<dbReference type="PANTHER" id="PTHR47738">
    <property type="entry name" value="PTS SYSTEM FRUCTOSE-LIKE EIIA COMPONENT-RELATED"/>
    <property type="match status" value="1"/>
</dbReference>
<evidence type="ECO:0000313" key="2">
    <source>
        <dbReference type="EMBL" id="RDV02514.1"/>
    </source>
</evidence>
<dbReference type="PANTHER" id="PTHR47738:SF1">
    <property type="entry name" value="NITROGEN REGULATORY PROTEIN"/>
    <property type="match status" value="1"/>
</dbReference>
<dbReference type="InterPro" id="IPR002178">
    <property type="entry name" value="PTS_EIIA_type-2_dom"/>
</dbReference>
<gene>
    <name evidence="2" type="ORF">DXH95_11100</name>
</gene>
<dbReference type="RefSeq" id="WP_115550145.1">
    <property type="nucleotide sequence ID" value="NZ_QRGP01000002.1"/>
</dbReference>
<dbReference type="PROSITE" id="PS51094">
    <property type="entry name" value="PTS_EIIA_TYPE_2"/>
    <property type="match status" value="1"/>
</dbReference>
<dbReference type="GO" id="GO:0030295">
    <property type="term" value="F:protein kinase activator activity"/>
    <property type="evidence" value="ECO:0007669"/>
    <property type="project" value="TreeGrafter"/>
</dbReference>
<dbReference type="InterPro" id="IPR051541">
    <property type="entry name" value="PTS_SugarTrans_NitroReg"/>
</dbReference>
<dbReference type="SUPFAM" id="SSF55804">
    <property type="entry name" value="Phoshotransferase/anion transport protein"/>
    <property type="match status" value="1"/>
</dbReference>